<gene>
    <name evidence="2" type="ORF">NE857_22360</name>
</gene>
<dbReference type="Proteomes" id="UP001055940">
    <property type="component" value="Chromosome"/>
</dbReference>
<accession>A0ABY5D142</accession>
<protein>
    <submittedName>
        <fullName evidence="2">Uncharacterized protein</fullName>
    </submittedName>
</protein>
<dbReference type="RefSeq" id="WP_254417536.1">
    <property type="nucleotide sequence ID" value="NZ_BAAAJB010000077.1"/>
</dbReference>
<evidence type="ECO:0000313" key="3">
    <source>
        <dbReference type="Proteomes" id="UP001055940"/>
    </source>
</evidence>
<sequence>MRPHEQSSLAAFVNSCTTIGLCLMGAAALIVITSAPPVLLIATALITGAAGGLWTTELLGARSRNIR</sequence>
<keyword evidence="3" id="KW-1185">Reference proteome</keyword>
<feature type="transmembrane region" description="Helical" evidence="1">
    <location>
        <begin position="12"/>
        <end position="32"/>
    </location>
</feature>
<keyword evidence="1" id="KW-0812">Transmembrane</keyword>
<feature type="transmembrane region" description="Helical" evidence="1">
    <location>
        <begin position="38"/>
        <end position="59"/>
    </location>
</feature>
<reference evidence="2" key="1">
    <citation type="submission" date="2022-06" db="EMBL/GenBank/DDBJ databases">
        <authorList>
            <person name="Ping M."/>
        </authorList>
    </citation>
    <scope>NUCLEOTIDE SEQUENCE</scope>
    <source>
        <strain evidence="2">JCM11759T</strain>
    </source>
</reference>
<dbReference type="EMBL" id="CP099837">
    <property type="protein sequence ID" value="USY18061.1"/>
    <property type="molecule type" value="Genomic_DNA"/>
</dbReference>
<keyword evidence="1" id="KW-0472">Membrane</keyword>
<keyword evidence="1" id="KW-1133">Transmembrane helix</keyword>
<evidence type="ECO:0000313" key="2">
    <source>
        <dbReference type="EMBL" id="USY18061.1"/>
    </source>
</evidence>
<organism evidence="2 3">
    <name type="scientific">Nocardiopsis exhalans</name>
    <dbReference type="NCBI Taxonomy" id="163604"/>
    <lineage>
        <taxon>Bacteria</taxon>
        <taxon>Bacillati</taxon>
        <taxon>Actinomycetota</taxon>
        <taxon>Actinomycetes</taxon>
        <taxon>Streptosporangiales</taxon>
        <taxon>Nocardiopsidaceae</taxon>
        <taxon>Nocardiopsis</taxon>
    </lineage>
</organism>
<proteinExistence type="predicted"/>
<evidence type="ECO:0000256" key="1">
    <source>
        <dbReference type="SAM" id="Phobius"/>
    </source>
</evidence>
<name>A0ABY5D142_9ACTN</name>